<evidence type="ECO:0000313" key="9">
    <source>
        <dbReference type="Ensembl" id="ENSSFAP00005049612.1"/>
    </source>
</evidence>
<dbReference type="SUPFAM" id="SSF52490">
    <property type="entry name" value="Tubulin nucleotide-binding domain-like"/>
    <property type="match status" value="1"/>
</dbReference>
<dbReference type="AlphaFoldDB" id="A0A672J8U8"/>
<comment type="subcellular location">
    <subcellularLocation>
        <location evidence="1">Cytoplasm</location>
    </subcellularLocation>
</comment>
<accession>A0A672J8U8</accession>
<dbReference type="InterPro" id="IPR036525">
    <property type="entry name" value="Tubulin/FtsZ_GTPase_sf"/>
</dbReference>
<dbReference type="GO" id="GO:0005525">
    <property type="term" value="F:GTP binding"/>
    <property type="evidence" value="ECO:0007669"/>
    <property type="project" value="UniProtKB-KW"/>
</dbReference>
<dbReference type="InterPro" id="IPR002452">
    <property type="entry name" value="Alpha_tubulin"/>
</dbReference>
<comment type="catalytic activity">
    <reaction evidence="8">
        <text>GTP + H2O = GDP + phosphate + H(+)</text>
        <dbReference type="Rhea" id="RHEA:19669"/>
        <dbReference type="ChEBI" id="CHEBI:15377"/>
        <dbReference type="ChEBI" id="CHEBI:15378"/>
        <dbReference type="ChEBI" id="CHEBI:37565"/>
        <dbReference type="ChEBI" id="CHEBI:43474"/>
        <dbReference type="ChEBI" id="CHEBI:58189"/>
    </reaction>
    <physiologicalReaction direction="left-to-right" evidence="8">
        <dbReference type="Rhea" id="RHEA:19670"/>
    </physiologicalReaction>
</comment>
<proteinExistence type="inferred from homology"/>
<dbReference type="Proteomes" id="UP000472267">
    <property type="component" value="Chromosome 18"/>
</dbReference>
<name>A0A672J8U8_SALFA</name>
<evidence type="ECO:0000256" key="2">
    <source>
        <dbReference type="ARBA" id="ARBA00009636"/>
    </source>
</evidence>
<evidence type="ECO:0000256" key="8">
    <source>
        <dbReference type="ARBA" id="ARBA00049117"/>
    </source>
</evidence>
<evidence type="ECO:0000256" key="7">
    <source>
        <dbReference type="ARBA" id="ARBA00023134"/>
    </source>
</evidence>
<dbReference type="GO" id="GO:0005737">
    <property type="term" value="C:cytoplasm"/>
    <property type="evidence" value="ECO:0007669"/>
    <property type="project" value="UniProtKB-SubCell"/>
</dbReference>
<evidence type="ECO:0000313" key="10">
    <source>
        <dbReference type="Proteomes" id="UP000472267"/>
    </source>
</evidence>
<keyword evidence="6" id="KW-0378">Hydrolase</keyword>
<dbReference type="PRINTS" id="PR01161">
    <property type="entry name" value="TUBULIN"/>
</dbReference>
<dbReference type="PRINTS" id="PR01162">
    <property type="entry name" value="ALPHATUBULIN"/>
</dbReference>
<evidence type="ECO:0000256" key="3">
    <source>
        <dbReference type="ARBA" id="ARBA00022490"/>
    </source>
</evidence>
<dbReference type="GO" id="GO:0005874">
    <property type="term" value="C:microtubule"/>
    <property type="evidence" value="ECO:0007669"/>
    <property type="project" value="UniProtKB-KW"/>
</dbReference>
<protein>
    <recommendedName>
        <fullName evidence="11">Tubulin/FtsZ GTPase domain-containing protein</fullName>
    </recommendedName>
</protein>
<dbReference type="GO" id="GO:0007017">
    <property type="term" value="P:microtubule-based process"/>
    <property type="evidence" value="ECO:0007669"/>
    <property type="project" value="InterPro"/>
</dbReference>
<organism evidence="9 10">
    <name type="scientific">Salarias fasciatus</name>
    <name type="common">Jewelled blenny</name>
    <name type="synonym">Blennius fasciatus</name>
    <dbReference type="NCBI Taxonomy" id="181472"/>
    <lineage>
        <taxon>Eukaryota</taxon>
        <taxon>Metazoa</taxon>
        <taxon>Chordata</taxon>
        <taxon>Craniata</taxon>
        <taxon>Vertebrata</taxon>
        <taxon>Euteleostomi</taxon>
        <taxon>Actinopterygii</taxon>
        <taxon>Neopterygii</taxon>
        <taxon>Teleostei</taxon>
        <taxon>Neoteleostei</taxon>
        <taxon>Acanthomorphata</taxon>
        <taxon>Ovalentaria</taxon>
        <taxon>Blenniimorphae</taxon>
        <taxon>Blenniiformes</taxon>
        <taxon>Blennioidei</taxon>
        <taxon>Blenniidae</taxon>
        <taxon>Salariinae</taxon>
        <taxon>Salarias</taxon>
    </lineage>
</organism>
<keyword evidence="5" id="KW-0547">Nucleotide-binding</keyword>
<evidence type="ECO:0008006" key="11">
    <source>
        <dbReference type="Google" id="ProtNLM"/>
    </source>
</evidence>
<dbReference type="Gene3D" id="3.40.50.1440">
    <property type="entry name" value="Tubulin/FtsZ, GTPase domain"/>
    <property type="match status" value="1"/>
</dbReference>
<evidence type="ECO:0000256" key="5">
    <source>
        <dbReference type="ARBA" id="ARBA00022741"/>
    </source>
</evidence>
<evidence type="ECO:0000256" key="6">
    <source>
        <dbReference type="ARBA" id="ARBA00022801"/>
    </source>
</evidence>
<sequence>MECISMHFGQLYCLEHGVRPDGQMPSDKTDGGGDDSFSTVFSESGAVFCSSDEVHTGTSCKLFHPEQLITGKEDGANNYACGHYTVGKEIINLVLDRTRKLDQPTLRVTDRRQNVCCVNLKAAEIFHKLMYQKQKHYIIIQNIFCCMESMFTSILCLSNCLFTDLSYFEMHFIEGHHRLA</sequence>
<evidence type="ECO:0000256" key="1">
    <source>
        <dbReference type="ARBA" id="ARBA00004496"/>
    </source>
</evidence>
<dbReference type="GO" id="GO:0016787">
    <property type="term" value="F:hydrolase activity"/>
    <property type="evidence" value="ECO:0007669"/>
    <property type="project" value="UniProtKB-KW"/>
</dbReference>
<dbReference type="Ensembl" id="ENSSFAT00005051239.1">
    <property type="protein sequence ID" value="ENSSFAP00005049612.1"/>
    <property type="gene ID" value="ENSSFAG00005023969.1"/>
</dbReference>
<comment type="similarity">
    <text evidence="2">Belongs to the tubulin family.</text>
</comment>
<reference evidence="9" key="2">
    <citation type="submission" date="2025-08" db="UniProtKB">
        <authorList>
            <consortium name="Ensembl"/>
        </authorList>
    </citation>
    <scope>IDENTIFICATION</scope>
</reference>
<keyword evidence="3" id="KW-0963">Cytoplasm</keyword>
<reference evidence="9" key="1">
    <citation type="submission" date="2019-06" db="EMBL/GenBank/DDBJ databases">
        <authorList>
            <consortium name="Wellcome Sanger Institute Data Sharing"/>
        </authorList>
    </citation>
    <scope>NUCLEOTIDE SEQUENCE [LARGE SCALE GENOMIC DNA]</scope>
</reference>
<dbReference type="PANTHER" id="PTHR11588">
    <property type="entry name" value="TUBULIN"/>
    <property type="match status" value="1"/>
</dbReference>
<dbReference type="InterPro" id="IPR000217">
    <property type="entry name" value="Tubulin"/>
</dbReference>
<dbReference type="InParanoid" id="A0A672J8U8"/>
<keyword evidence="7" id="KW-0342">GTP-binding</keyword>
<keyword evidence="4" id="KW-0493">Microtubule</keyword>
<keyword evidence="10" id="KW-1185">Reference proteome</keyword>
<reference evidence="9" key="3">
    <citation type="submission" date="2025-09" db="UniProtKB">
        <authorList>
            <consortium name="Ensembl"/>
        </authorList>
    </citation>
    <scope>IDENTIFICATION</scope>
</reference>
<evidence type="ECO:0000256" key="4">
    <source>
        <dbReference type="ARBA" id="ARBA00022701"/>
    </source>
</evidence>
<dbReference type="GO" id="GO:0005200">
    <property type="term" value="F:structural constituent of cytoskeleton"/>
    <property type="evidence" value="ECO:0007669"/>
    <property type="project" value="InterPro"/>
</dbReference>